<evidence type="ECO:0000256" key="1">
    <source>
        <dbReference type="SAM" id="MobiDB-lite"/>
    </source>
</evidence>
<proteinExistence type="predicted"/>
<feature type="region of interest" description="Disordered" evidence="1">
    <location>
        <begin position="88"/>
        <end position="112"/>
    </location>
</feature>
<feature type="compositionally biased region" description="Low complexity" evidence="1">
    <location>
        <begin position="88"/>
        <end position="100"/>
    </location>
</feature>
<feature type="compositionally biased region" description="Polar residues" evidence="1">
    <location>
        <begin position="101"/>
        <end position="112"/>
    </location>
</feature>
<gene>
    <name evidence="2" type="ORF">DPMN_095365</name>
</gene>
<protein>
    <recommendedName>
        <fullName evidence="4">WxxW domain-containing protein</fullName>
    </recommendedName>
</protein>
<dbReference type="AlphaFoldDB" id="A0A9D4L7T2"/>
<organism evidence="2 3">
    <name type="scientific">Dreissena polymorpha</name>
    <name type="common">Zebra mussel</name>
    <name type="synonym">Mytilus polymorpha</name>
    <dbReference type="NCBI Taxonomy" id="45954"/>
    <lineage>
        <taxon>Eukaryota</taxon>
        <taxon>Metazoa</taxon>
        <taxon>Spiralia</taxon>
        <taxon>Lophotrochozoa</taxon>
        <taxon>Mollusca</taxon>
        <taxon>Bivalvia</taxon>
        <taxon>Autobranchia</taxon>
        <taxon>Heteroconchia</taxon>
        <taxon>Euheterodonta</taxon>
        <taxon>Imparidentia</taxon>
        <taxon>Neoheterodontei</taxon>
        <taxon>Myida</taxon>
        <taxon>Dreissenoidea</taxon>
        <taxon>Dreissenidae</taxon>
        <taxon>Dreissena</taxon>
    </lineage>
</organism>
<evidence type="ECO:0000313" key="2">
    <source>
        <dbReference type="EMBL" id="KAH3852844.1"/>
    </source>
</evidence>
<accession>A0A9D4L7T2</accession>
<reference evidence="2" key="2">
    <citation type="submission" date="2020-11" db="EMBL/GenBank/DDBJ databases">
        <authorList>
            <person name="McCartney M.A."/>
            <person name="Auch B."/>
            <person name="Kono T."/>
            <person name="Mallez S."/>
            <person name="Becker A."/>
            <person name="Gohl D.M."/>
            <person name="Silverstein K.A.T."/>
            <person name="Koren S."/>
            <person name="Bechman K.B."/>
            <person name="Herman A."/>
            <person name="Abrahante J.E."/>
            <person name="Garbe J."/>
        </authorList>
    </citation>
    <scope>NUCLEOTIDE SEQUENCE</scope>
    <source>
        <strain evidence="2">Duluth1</strain>
        <tissue evidence="2">Whole animal</tissue>
    </source>
</reference>
<name>A0A9D4L7T2_DREPO</name>
<sequence>MSPFSREEEHSTTNDLEKLCPFDLSNMVKDFRCKDEKGEAIHDIINETIVDKTFVYTCYNMSATCYVINSTGGKCPDYEIKIRCECPSSTTTAPTQASLSGNAVNGSQSPDK</sequence>
<evidence type="ECO:0008006" key="4">
    <source>
        <dbReference type="Google" id="ProtNLM"/>
    </source>
</evidence>
<comment type="caution">
    <text evidence="2">The sequence shown here is derived from an EMBL/GenBank/DDBJ whole genome shotgun (WGS) entry which is preliminary data.</text>
</comment>
<dbReference type="Proteomes" id="UP000828390">
    <property type="component" value="Unassembled WGS sequence"/>
</dbReference>
<reference evidence="2" key="1">
    <citation type="journal article" date="2019" name="bioRxiv">
        <title>The Genome of the Zebra Mussel, Dreissena polymorpha: A Resource for Invasive Species Research.</title>
        <authorList>
            <person name="McCartney M.A."/>
            <person name="Auch B."/>
            <person name="Kono T."/>
            <person name="Mallez S."/>
            <person name="Zhang Y."/>
            <person name="Obille A."/>
            <person name="Becker A."/>
            <person name="Abrahante J.E."/>
            <person name="Garbe J."/>
            <person name="Badalamenti J.P."/>
            <person name="Herman A."/>
            <person name="Mangelson H."/>
            <person name="Liachko I."/>
            <person name="Sullivan S."/>
            <person name="Sone E.D."/>
            <person name="Koren S."/>
            <person name="Silverstein K.A.T."/>
            <person name="Beckman K.B."/>
            <person name="Gohl D.M."/>
        </authorList>
    </citation>
    <scope>NUCLEOTIDE SEQUENCE</scope>
    <source>
        <strain evidence="2">Duluth1</strain>
        <tissue evidence="2">Whole animal</tissue>
    </source>
</reference>
<keyword evidence="3" id="KW-1185">Reference proteome</keyword>
<evidence type="ECO:0000313" key="3">
    <source>
        <dbReference type="Proteomes" id="UP000828390"/>
    </source>
</evidence>
<dbReference type="EMBL" id="JAIWYP010000003">
    <property type="protein sequence ID" value="KAH3852844.1"/>
    <property type="molecule type" value="Genomic_DNA"/>
</dbReference>